<evidence type="ECO:0000313" key="2">
    <source>
        <dbReference type="Proteomes" id="UP000033618"/>
    </source>
</evidence>
<accession>A0A0F5K2B7</accession>
<gene>
    <name evidence="1" type="ORF">WM40_08495</name>
</gene>
<reference evidence="1 2" key="1">
    <citation type="submission" date="2015-03" db="EMBL/GenBank/DDBJ databases">
        <title>Draft Genome Sequence of Burkholderia andropogonis type strain ICMP2807, isolated from Sorghum bicolor.</title>
        <authorList>
            <person name="Lopes-Santos L."/>
            <person name="Castro D.B."/>
            <person name="Ottoboni L.M."/>
            <person name="Park D."/>
            <person name="Weirc B.S."/>
            <person name="Destefano S.A."/>
        </authorList>
    </citation>
    <scope>NUCLEOTIDE SEQUENCE [LARGE SCALE GENOMIC DNA]</scope>
    <source>
        <strain evidence="1 2">ICMP2807</strain>
    </source>
</reference>
<proteinExistence type="predicted"/>
<dbReference type="EMBL" id="LAQU01000006">
    <property type="protein sequence ID" value="KKB64065.1"/>
    <property type="molecule type" value="Genomic_DNA"/>
</dbReference>
<organism evidence="1 2">
    <name type="scientific">Robbsia andropogonis</name>
    <dbReference type="NCBI Taxonomy" id="28092"/>
    <lineage>
        <taxon>Bacteria</taxon>
        <taxon>Pseudomonadati</taxon>
        <taxon>Pseudomonadota</taxon>
        <taxon>Betaproteobacteria</taxon>
        <taxon>Burkholderiales</taxon>
        <taxon>Burkholderiaceae</taxon>
        <taxon>Robbsia</taxon>
    </lineage>
</organism>
<name>A0A0F5K2B7_9BURK</name>
<comment type="caution">
    <text evidence="1">The sequence shown here is derived from an EMBL/GenBank/DDBJ whole genome shotgun (WGS) entry which is preliminary data.</text>
</comment>
<dbReference type="Proteomes" id="UP000033618">
    <property type="component" value="Unassembled WGS sequence"/>
</dbReference>
<evidence type="ECO:0000313" key="1">
    <source>
        <dbReference type="EMBL" id="KKB64065.1"/>
    </source>
</evidence>
<sequence>MGDALRSDDLARSHHGGWDFAARFAARLADEPVVVAPRRRDDGAWSDANGSRAAPVPGDAFRHLERGAGQRGGLGQLAGWLGGRRRMPAAAAAAAAVVTLAWALTPGWHAGTENTNAAPTTLASAGNWQRVNISGDRDLDPYLAAHQEFASDRGSLGYVAYAGAGH</sequence>
<dbReference type="AlphaFoldDB" id="A0A0F5K2B7"/>
<protein>
    <recommendedName>
        <fullName evidence="3">Anti sigma-E protein RseA N-terminal domain-containing protein</fullName>
    </recommendedName>
</protein>
<evidence type="ECO:0008006" key="3">
    <source>
        <dbReference type="Google" id="ProtNLM"/>
    </source>
</evidence>
<keyword evidence="2" id="KW-1185">Reference proteome</keyword>
<dbReference type="PATRIC" id="fig|28092.6.peg.2008"/>
<dbReference type="STRING" id="28092.WM40_08495"/>